<keyword evidence="3" id="KW-0238">DNA-binding</keyword>
<feature type="region of interest" description="Disordered" evidence="6">
    <location>
        <begin position="314"/>
        <end position="411"/>
    </location>
</feature>
<dbReference type="Proteomes" id="UP000290560">
    <property type="component" value="Unassembled WGS sequence"/>
</dbReference>
<feature type="domain" description="WRKY" evidence="7">
    <location>
        <begin position="283"/>
        <end position="323"/>
    </location>
</feature>
<dbReference type="PANTHER" id="PTHR32096:SF18">
    <property type="entry name" value="DISEASE RESISTANCE PROTEIN RRS1B-RELATED"/>
    <property type="match status" value="1"/>
</dbReference>
<evidence type="ECO:0000256" key="3">
    <source>
        <dbReference type="ARBA" id="ARBA00023125"/>
    </source>
</evidence>
<dbReference type="Gene3D" id="2.20.25.80">
    <property type="entry name" value="WRKY domain"/>
    <property type="match status" value="1"/>
</dbReference>
<dbReference type="PANTHER" id="PTHR32096">
    <property type="entry name" value="WRKY TRANSCRIPTION FACTOR 30-RELATED-RELATED"/>
    <property type="match status" value="1"/>
</dbReference>
<evidence type="ECO:0000256" key="6">
    <source>
        <dbReference type="SAM" id="MobiDB-lite"/>
    </source>
</evidence>
<dbReference type="InterPro" id="IPR036576">
    <property type="entry name" value="WRKY_dom_sf"/>
</dbReference>
<evidence type="ECO:0000313" key="8">
    <source>
        <dbReference type="EMBL" id="RZR72157.1"/>
    </source>
</evidence>
<dbReference type="EMBL" id="KV875637">
    <property type="protein sequence ID" value="RZR72157.1"/>
    <property type="molecule type" value="Genomic_DNA"/>
</dbReference>
<dbReference type="Pfam" id="PF03106">
    <property type="entry name" value="WRKY"/>
    <property type="match status" value="1"/>
</dbReference>
<comment type="subcellular location">
    <subcellularLocation>
        <location evidence="1">Nucleus</location>
    </subcellularLocation>
</comment>
<protein>
    <recommendedName>
        <fullName evidence="7">WRKY domain-containing protein</fullName>
    </recommendedName>
</protein>
<evidence type="ECO:0000256" key="4">
    <source>
        <dbReference type="ARBA" id="ARBA00023163"/>
    </source>
</evidence>
<dbReference type="PROSITE" id="PS50811">
    <property type="entry name" value="WRKY"/>
    <property type="match status" value="1"/>
</dbReference>
<keyword evidence="2" id="KW-0805">Transcription regulation</keyword>
<proteinExistence type="predicted"/>
<evidence type="ECO:0000256" key="2">
    <source>
        <dbReference type="ARBA" id="ARBA00023015"/>
    </source>
</evidence>
<feature type="compositionally biased region" description="Polar residues" evidence="6">
    <location>
        <begin position="325"/>
        <end position="335"/>
    </location>
</feature>
<evidence type="ECO:0000256" key="1">
    <source>
        <dbReference type="ARBA" id="ARBA00004123"/>
    </source>
</evidence>
<feature type="compositionally biased region" description="Pro residues" evidence="6">
    <location>
        <begin position="337"/>
        <end position="349"/>
    </location>
</feature>
<dbReference type="InterPro" id="IPR003657">
    <property type="entry name" value="WRKY_dom"/>
</dbReference>
<feature type="compositionally biased region" description="Low complexity" evidence="6">
    <location>
        <begin position="361"/>
        <end position="382"/>
    </location>
</feature>
<evidence type="ECO:0000256" key="5">
    <source>
        <dbReference type="ARBA" id="ARBA00023242"/>
    </source>
</evidence>
<keyword evidence="4" id="KW-0804">Transcription</keyword>
<dbReference type="SMART" id="SM00774">
    <property type="entry name" value="WRKY"/>
    <property type="match status" value="1"/>
</dbReference>
<keyword evidence="5" id="KW-0539">Nucleus</keyword>
<feature type="compositionally biased region" description="Acidic residues" evidence="6">
    <location>
        <begin position="393"/>
        <end position="404"/>
    </location>
</feature>
<dbReference type="InterPro" id="IPR044810">
    <property type="entry name" value="WRKY_plant"/>
</dbReference>
<organism evidence="8">
    <name type="scientific">Ensete ventricosum</name>
    <name type="common">Abyssinian banana</name>
    <name type="synonym">Musa ensete</name>
    <dbReference type="NCBI Taxonomy" id="4639"/>
    <lineage>
        <taxon>Eukaryota</taxon>
        <taxon>Viridiplantae</taxon>
        <taxon>Streptophyta</taxon>
        <taxon>Embryophyta</taxon>
        <taxon>Tracheophyta</taxon>
        <taxon>Spermatophyta</taxon>
        <taxon>Magnoliopsida</taxon>
        <taxon>Liliopsida</taxon>
        <taxon>Zingiberales</taxon>
        <taxon>Musaceae</taxon>
        <taxon>Ensete</taxon>
    </lineage>
</organism>
<dbReference type="GO" id="GO:0003700">
    <property type="term" value="F:DNA-binding transcription factor activity"/>
    <property type="evidence" value="ECO:0007669"/>
    <property type="project" value="InterPro"/>
</dbReference>
<name>A0A445MD28_ENSVE</name>
<gene>
    <name evidence="8" type="ORF">BHM03_00010819</name>
</gene>
<dbReference type="AlphaFoldDB" id="A0A445MD28"/>
<accession>A0A445MD28</accession>
<dbReference type="GO" id="GO:0005634">
    <property type="term" value="C:nucleus"/>
    <property type="evidence" value="ECO:0007669"/>
    <property type="project" value="UniProtKB-SubCell"/>
</dbReference>
<evidence type="ECO:0000259" key="7">
    <source>
        <dbReference type="PROSITE" id="PS50811"/>
    </source>
</evidence>
<sequence length="478" mass="51784">MVTRDETTGRKRREVCRDLITPLTFAEVKLGTPKPALVFSPTTTTINTTTTTKASTVTTTKAVSYKFHSWTWILPASSRSMDDNDWDLYAVVRSCSVAAASDPLSSLPPPLLPVVKEESLGGGKDEALGFPDLMGTSTSPYELEELCQPFYIKTHLQPLQQRQLQPLLVPKPSYRPSCAPATSVFPALAVVPHQLQQQPRLPQRPVSQAPRSKRRCTSALISSSNRIVRFCLYASNLVETKNKGVISMRALMPSLGNCCTSRKNQQKKVVCQVPADGVSSDIRGYYRCSSSKGCQARKQVERNREDPGILVITYTAEHNHPVPTHRNSLSGSTRQKFPPPSSSAQPPPASGCEGDGEQLKSPGGHLPSSPLSSSAAAQRPSPTTTLTDSVESKDEEEEEDEEELLTVGDMEMMGEDEMLFLGMEVMDGSTPTAGTTKSPAMVSVGSASFEEDDSFDEHFFRSPWVANDNAAAAAAGGS</sequence>
<dbReference type="GO" id="GO:0000976">
    <property type="term" value="F:transcription cis-regulatory region binding"/>
    <property type="evidence" value="ECO:0007669"/>
    <property type="project" value="TreeGrafter"/>
</dbReference>
<reference evidence="8" key="1">
    <citation type="journal article" date="2018" name="Data Brief">
        <title>Genome sequence data from 17 accessions of Ensete ventricosum, a staple food crop for millions in Ethiopia.</title>
        <authorList>
            <person name="Yemataw Z."/>
            <person name="Muzemil S."/>
            <person name="Ambachew D."/>
            <person name="Tripathi L."/>
            <person name="Tesfaye K."/>
            <person name="Chala A."/>
            <person name="Farbos A."/>
            <person name="O'Neill P."/>
            <person name="Moore K."/>
            <person name="Grant M."/>
            <person name="Studholme D.J."/>
        </authorList>
    </citation>
    <scope>NUCLEOTIDE SEQUENCE [LARGE SCALE GENOMIC DNA]</scope>
    <source>
        <tissue evidence="8">Leaf</tissue>
    </source>
</reference>
<dbReference type="SUPFAM" id="SSF118290">
    <property type="entry name" value="WRKY DNA-binding domain"/>
    <property type="match status" value="1"/>
</dbReference>